<protein>
    <submittedName>
        <fullName evidence="2">Uncharacterized protein</fullName>
    </submittedName>
</protein>
<dbReference type="AlphaFoldDB" id="A0A0C3EJ45"/>
<reference evidence="3" key="2">
    <citation type="submission" date="2015-01" db="EMBL/GenBank/DDBJ databases">
        <title>Evolutionary Origins and Diversification of the Mycorrhizal Mutualists.</title>
        <authorList>
            <consortium name="DOE Joint Genome Institute"/>
            <consortium name="Mycorrhizal Genomics Consortium"/>
            <person name="Kohler A."/>
            <person name="Kuo A."/>
            <person name="Nagy L.G."/>
            <person name="Floudas D."/>
            <person name="Copeland A."/>
            <person name="Barry K.W."/>
            <person name="Cichocki N."/>
            <person name="Veneault-Fourrey C."/>
            <person name="LaButti K."/>
            <person name="Lindquist E.A."/>
            <person name="Lipzen A."/>
            <person name="Lundell T."/>
            <person name="Morin E."/>
            <person name="Murat C."/>
            <person name="Riley R."/>
            <person name="Ohm R."/>
            <person name="Sun H."/>
            <person name="Tunlid A."/>
            <person name="Henrissat B."/>
            <person name="Grigoriev I.V."/>
            <person name="Hibbett D.S."/>
            <person name="Martin F."/>
        </authorList>
    </citation>
    <scope>NUCLEOTIDE SEQUENCE [LARGE SCALE GENOMIC DNA]</scope>
    <source>
        <strain evidence="3">Foug A</strain>
    </source>
</reference>
<dbReference type="OrthoDB" id="3254915at2759"/>
<evidence type="ECO:0000313" key="2">
    <source>
        <dbReference type="EMBL" id="KIM67956.1"/>
    </source>
</evidence>
<organism evidence="2 3">
    <name type="scientific">Scleroderma citrinum Foug A</name>
    <dbReference type="NCBI Taxonomy" id="1036808"/>
    <lineage>
        <taxon>Eukaryota</taxon>
        <taxon>Fungi</taxon>
        <taxon>Dikarya</taxon>
        <taxon>Basidiomycota</taxon>
        <taxon>Agaricomycotina</taxon>
        <taxon>Agaricomycetes</taxon>
        <taxon>Agaricomycetidae</taxon>
        <taxon>Boletales</taxon>
        <taxon>Sclerodermatineae</taxon>
        <taxon>Sclerodermataceae</taxon>
        <taxon>Scleroderma</taxon>
    </lineage>
</organism>
<accession>A0A0C3EJ45</accession>
<dbReference type="InParanoid" id="A0A0C3EJ45"/>
<dbReference type="Proteomes" id="UP000053989">
    <property type="component" value="Unassembled WGS sequence"/>
</dbReference>
<feature type="region of interest" description="Disordered" evidence="1">
    <location>
        <begin position="1"/>
        <end position="28"/>
    </location>
</feature>
<dbReference type="STRING" id="1036808.A0A0C3EJ45"/>
<proteinExistence type="predicted"/>
<keyword evidence="3" id="KW-1185">Reference proteome</keyword>
<name>A0A0C3EJ45_9AGAM</name>
<feature type="compositionally biased region" description="Low complexity" evidence="1">
    <location>
        <begin position="10"/>
        <end position="25"/>
    </location>
</feature>
<evidence type="ECO:0000313" key="3">
    <source>
        <dbReference type="Proteomes" id="UP000053989"/>
    </source>
</evidence>
<evidence type="ECO:0000256" key="1">
    <source>
        <dbReference type="SAM" id="MobiDB-lite"/>
    </source>
</evidence>
<reference evidence="2 3" key="1">
    <citation type="submission" date="2014-04" db="EMBL/GenBank/DDBJ databases">
        <authorList>
            <consortium name="DOE Joint Genome Institute"/>
            <person name="Kuo A."/>
            <person name="Kohler A."/>
            <person name="Nagy L.G."/>
            <person name="Floudas D."/>
            <person name="Copeland A."/>
            <person name="Barry K.W."/>
            <person name="Cichocki N."/>
            <person name="Veneault-Fourrey C."/>
            <person name="LaButti K."/>
            <person name="Lindquist E.A."/>
            <person name="Lipzen A."/>
            <person name="Lundell T."/>
            <person name="Morin E."/>
            <person name="Murat C."/>
            <person name="Sun H."/>
            <person name="Tunlid A."/>
            <person name="Henrissat B."/>
            <person name="Grigoriev I.V."/>
            <person name="Hibbett D.S."/>
            <person name="Martin F."/>
            <person name="Nordberg H.P."/>
            <person name="Cantor M.N."/>
            <person name="Hua S.X."/>
        </authorList>
    </citation>
    <scope>NUCLEOTIDE SEQUENCE [LARGE SCALE GENOMIC DNA]</scope>
    <source>
        <strain evidence="2 3">Foug A</strain>
    </source>
</reference>
<sequence>MASDTRPTRRTASAHPSSPRSSPLSDLDHDSLSTIERLILAQAIYEFGADAWPTISEVVSKHPALARPNQFFSPQVGFARLVSHA</sequence>
<dbReference type="EMBL" id="KN822011">
    <property type="protein sequence ID" value="KIM67956.1"/>
    <property type="molecule type" value="Genomic_DNA"/>
</dbReference>
<dbReference type="HOGENOM" id="CLU_2513975_0_0_1"/>
<gene>
    <name evidence="2" type="ORF">SCLCIDRAFT_1210113</name>
</gene>
<feature type="non-terminal residue" evidence="2">
    <location>
        <position position="1"/>
    </location>
</feature>